<organism evidence="1 2">
    <name type="scientific">Choiromyces venosus 120613-1</name>
    <dbReference type="NCBI Taxonomy" id="1336337"/>
    <lineage>
        <taxon>Eukaryota</taxon>
        <taxon>Fungi</taxon>
        <taxon>Dikarya</taxon>
        <taxon>Ascomycota</taxon>
        <taxon>Pezizomycotina</taxon>
        <taxon>Pezizomycetes</taxon>
        <taxon>Pezizales</taxon>
        <taxon>Tuberaceae</taxon>
        <taxon>Choiromyces</taxon>
    </lineage>
</organism>
<dbReference type="AlphaFoldDB" id="A0A3N4J1Z7"/>
<reference evidence="1 2" key="1">
    <citation type="journal article" date="2018" name="Nat. Ecol. Evol.">
        <title>Pezizomycetes genomes reveal the molecular basis of ectomycorrhizal truffle lifestyle.</title>
        <authorList>
            <person name="Murat C."/>
            <person name="Payen T."/>
            <person name="Noel B."/>
            <person name="Kuo A."/>
            <person name="Morin E."/>
            <person name="Chen J."/>
            <person name="Kohler A."/>
            <person name="Krizsan K."/>
            <person name="Balestrini R."/>
            <person name="Da Silva C."/>
            <person name="Montanini B."/>
            <person name="Hainaut M."/>
            <person name="Levati E."/>
            <person name="Barry K.W."/>
            <person name="Belfiori B."/>
            <person name="Cichocki N."/>
            <person name="Clum A."/>
            <person name="Dockter R.B."/>
            <person name="Fauchery L."/>
            <person name="Guy J."/>
            <person name="Iotti M."/>
            <person name="Le Tacon F."/>
            <person name="Lindquist E.A."/>
            <person name="Lipzen A."/>
            <person name="Malagnac F."/>
            <person name="Mello A."/>
            <person name="Molinier V."/>
            <person name="Miyauchi S."/>
            <person name="Poulain J."/>
            <person name="Riccioni C."/>
            <person name="Rubini A."/>
            <person name="Sitrit Y."/>
            <person name="Splivallo R."/>
            <person name="Traeger S."/>
            <person name="Wang M."/>
            <person name="Zifcakova L."/>
            <person name="Wipf D."/>
            <person name="Zambonelli A."/>
            <person name="Paolocci F."/>
            <person name="Nowrousian M."/>
            <person name="Ottonello S."/>
            <person name="Baldrian P."/>
            <person name="Spatafora J.W."/>
            <person name="Henrissat B."/>
            <person name="Nagy L.G."/>
            <person name="Aury J.M."/>
            <person name="Wincker P."/>
            <person name="Grigoriev I.V."/>
            <person name="Bonfante P."/>
            <person name="Martin F.M."/>
        </authorList>
    </citation>
    <scope>NUCLEOTIDE SEQUENCE [LARGE SCALE GENOMIC DNA]</scope>
    <source>
        <strain evidence="1 2">120613-1</strain>
    </source>
</reference>
<accession>A0A3N4J1Z7</accession>
<proteinExistence type="predicted"/>
<dbReference type="Proteomes" id="UP000276215">
    <property type="component" value="Unassembled WGS sequence"/>
</dbReference>
<evidence type="ECO:0000313" key="2">
    <source>
        <dbReference type="Proteomes" id="UP000276215"/>
    </source>
</evidence>
<sequence length="51" mass="5474">MALHQSSSASLNPSLGRSLQVPVHLRTPTPLPLILAKPRPLLTSVVQHLVT</sequence>
<gene>
    <name evidence="1" type="ORF">L873DRAFT_1817832</name>
</gene>
<keyword evidence="2" id="KW-1185">Reference proteome</keyword>
<dbReference type="EMBL" id="ML120476">
    <property type="protein sequence ID" value="RPA92309.1"/>
    <property type="molecule type" value="Genomic_DNA"/>
</dbReference>
<protein>
    <submittedName>
        <fullName evidence="1">Uncharacterized protein</fullName>
    </submittedName>
</protein>
<name>A0A3N4J1Z7_9PEZI</name>
<evidence type="ECO:0000313" key="1">
    <source>
        <dbReference type="EMBL" id="RPA92309.1"/>
    </source>
</evidence>